<dbReference type="STRING" id="1246626.BleG1_2835"/>
<organism evidence="2 3">
    <name type="scientific">Shouchella lehensis G1</name>
    <dbReference type="NCBI Taxonomy" id="1246626"/>
    <lineage>
        <taxon>Bacteria</taxon>
        <taxon>Bacillati</taxon>
        <taxon>Bacillota</taxon>
        <taxon>Bacilli</taxon>
        <taxon>Bacillales</taxon>
        <taxon>Bacillaceae</taxon>
        <taxon>Shouchella</taxon>
    </lineage>
</organism>
<reference evidence="2 3" key="1">
    <citation type="journal article" date="2014" name="Gene">
        <title>A comparative genomic analysis of the alkalitolerant soil bacterium Bacillus lehensis G1.</title>
        <authorList>
            <person name="Noor Y.M."/>
            <person name="Samsulrizal N.H."/>
            <person name="Jema'on N.A."/>
            <person name="Low K.O."/>
            <person name="Ramli A.N."/>
            <person name="Alias N.I."/>
            <person name="Damis S.I."/>
            <person name="Fuzi S.F."/>
            <person name="Isa M.N."/>
            <person name="Murad A.M."/>
            <person name="Raih M.F."/>
            <person name="Bakar F.D."/>
            <person name="Najimudin N."/>
            <person name="Mahadi N.M."/>
            <person name="Illias R.M."/>
        </authorList>
    </citation>
    <scope>NUCLEOTIDE SEQUENCE [LARGE SCALE GENOMIC DNA]</scope>
    <source>
        <strain evidence="2 3">G1</strain>
    </source>
</reference>
<accession>A0A060M5N5</accession>
<dbReference type="InterPro" id="IPR019096">
    <property type="entry name" value="YopX_protein"/>
</dbReference>
<dbReference type="KEGG" id="ble:BleG1_2835"/>
<dbReference type="Proteomes" id="UP000027142">
    <property type="component" value="Chromosome"/>
</dbReference>
<name>A0A060M5N5_9BACI</name>
<protein>
    <submittedName>
        <fullName evidence="2">Pathogenicity factor chaperone YopX</fullName>
    </submittedName>
</protein>
<dbReference type="AlphaFoldDB" id="A0A060M5N5"/>
<evidence type="ECO:0000313" key="2">
    <source>
        <dbReference type="EMBL" id="AIC95399.1"/>
    </source>
</evidence>
<dbReference type="PATRIC" id="fig|1246626.3.peg.2826"/>
<dbReference type="InterPro" id="IPR023385">
    <property type="entry name" value="YopX-like_C"/>
</dbReference>
<dbReference type="HOGENOM" id="CLU_107462_2_0_9"/>
<dbReference type="RefSeq" id="WP_038482195.1">
    <property type="nucleotide sequence ID" value="NZ_CP003923.1"/>
</dbReference>
<feature type="domain" description="YopX protein" evidence="1">
    <location>
        <begin position="63"/>
        <end position="136"/>
    </location>
</feature>
<keyword evidence="3" id="KW-1185">Reference proteome</keyword>
<dbReference type="EMBL" id="CP003923">
    <property type="protein sequence ID" value="AIC95399.1"/>
    <property type="molecule type" value="Genomic_DNA"/>
</dbReference>
<dbReference type="SUPFAM" id="SSF159006">
    <property type="entry name" value="YopX-like"/>
    <property type="match status" value="1"/>
</dbReference>
<dbReference type="Pfam" id="PF09643">
    <property type="entry name" value="YopX"/>
    <property type="match status" value="1"/>
</dbReference>
<dbReference type="OrthoDB" id="1809393at2"/>
<evidence type="ECO:0000259" key="1">
    <source>
        <dbReference type="Pfam" id="PF09643"/>
    </source>
</evidence>
<proteinExistence type="predicted"/>
<sequence>MREIKFRGKATMSDKEMEELNLVHSNGWVYGNLIKDGQLAFIVGPVADWDSDYLAHEWWLIVENETVGQATGLKDKNGTEIYEGDIVMYYKNNPRSVVVYNAGGFCLYTNGVYDPFYELDGRLKVVGNIHQHPELLNN</sequence>
<dbReference type="Gene3D" id="2.30.30.290">
    <property type="entry name" value="YopX-like domains"/>
    <property type="match status" value="1"/>
</dbReference>
<gene>
    <name evidence="2" type="ORF">BleG1_2835</name>
</gene>
<evidence type="ECO:0000313" key="3">
    <source>
        <dbReference type="Proteomes" id="UP000027142"/>
    </source>
</evidence>
<dbReference type="eggNOG" id="ENOG5033ART">
    <property type="taxonomic scope" value="Bacteria"/>
</dbReference>